<proteinExistence type="predicted"/>
<keyword evidence="1" id="KW-0472">Membrane</keyword>
<accession>A0A3B0UAQ1</accession>
<keyword evidence="1" id="KW-0812">Transmembrane</keyword>
<organism evidence="2">
    <name type="scientific">hydrothermal vent metagenome</name>
    <dbReference type="NCBI Taxonomy" id="652676"/>
    <lineage>
        <taxon>unclassified sequences</taxon>
        <taxon>metagenomes</taxon>
        <taxon>ecological metagenomes</taxon>
    </lineage>
</organism>
<dbReference type="EMBL" id="UOER01000382">
    <property type="protein sequence ID" value="VAW25383.1"/>
    <property type="molecule type" value="Genomic_DNA"/>
</dbReference>
<keyword evidence="1" id="KW-1133">Transmembrane helix</keyword>
<evidence type="ECO:0000256" key="1">
    <source>
        <dbReference type="SAM" id="Phobius"/>
    </source>
</evidence>
<name>A0A3B0UAQ1_9ZZZZ</name>
<sequence length="79" mass="9383">MNQYKSQSFFKLFLRFTLIFLIVITLLKIVMGVFSYGSFSGMIDQYFSKDTWLLFVKMQLVLSVIYGVFMAGYYKFIKK</sequence>
<reference evidence="2" key="1">
    <citation type="submission" date="2018-06" db="EMBL/GenBank/DDBJ databases">
        <authorList>
            <person name="Zhirakovskaya E."/>
        </authorList>
    </citation>
    <scope>NUCLEOTIDE SEQUENCE</scope>
</reference>
<feature type="transmembrane region" description="Helical" evidence="1">
    <location>
        <begin position="12"/>
        <end position="34"/>
    </location>
</feature>
<protein>
    <submittedName>
        <fullName evidence="2">Uncharacterized protein</fullName>
    </submittedName>
</protein>
<dbReference type="AlphaFoldDB" id="A0A3B0UAQ1"/>
<feature type="transmembrane region" description="Helical" evidence="1">
    <location>
        <begin position="54"/>
        <end position="74"/>
    </location>
</feature>
<gene>
    <name evidence="2" type="ORF">MNBD_BACTEROID04-1702</name>
</gene>
<evidence type="ECO:0000313" key="2">
    <source>
        <dbReference type="EMBL" id="VAW25383.1"/>
    </source>
</evidence>